<sequence length="337" mass="33772">MKFSTSLSLALAPLALGRRVRDVFSPPSEPELVVKDTGADALDERGVTIVSGKGGKSVNVNSRTEVIIIWANPGGGAPTTTINQQVTVTKTVTAGNGGLETRPAGAQATHTIKVGGPGGLTYQPVDTKAAIGDMVIVEFYSQNHTFTQSTFAKPCAKLEGGLDSGFLANPNNTIVPAPKLAFQVNTTEAIWFYCRQGAASPQTSHCGKGMVGSVNGGEKVSEFQAQAIAQNGTGQAAPITGGNGSNNPAKDPAGTASTSASAPEATGGNGGGGNNNNNNNNGGNNGSVTPGQGTVNPDGSCSCVVTCSSGSFPAQNQGVGSFGGMGGSLPLNMVSMK</sequence>
<feature type="compositionally biased region" description="Low complexity" evidence="1">
    <location>
        <begin position="252"/>
        <end position="266"/>
    </location>
</feature>
<keyword evidence="2" id="KW-0732">Signal</keyword>
<dbReference type="PANTHER" id="PTHR34883:SF4">
    <property type="entry name" value="CUPREDOXIN"/>
    <property type="match status" value="1"/>
</dbReference>
<dbReference type="Proteomes" id="UP001163105">
    <property type="component" value="Unassembled WGS sequence"/>
</dbReference>
<dbReference type="CDD" id="cd00920">
    <property type="entry name" value="Cupredoxin"/>
    <property type="match status" value="1"/>
</dbReference>
<organism evidence="3 4">
    <name type="scientific">Purpureocillium lavendulum</name>
    <dbReference type="NCBI Taxonomy" id="1247861"/>
    <lineage>
        <taxon>Eukaryota</taxon>
        <taxon>Fungi</taxon>
        <taxon>Dikarya</taxon>
        <taxon>Ascomycota</taxon>
        <taxon>Pezizomycotina</taxon>
        <taxon>Sordariomycetes</taxon>
        <taxon>Hypocreomycetidae</taxon>
        <taxon>Hypocreales</taxon>
        <taxon>Ophiocordycipitaceae</taxon>
        <taxon>Purpureocillium</taxon>
    </lineage>
</organism>
<evidence type="ECO:0000313" key="4">
    <source>
        <dbReference type="Proteomes" id="UP001163105"/>
    </source>
</evidence>
<evidence type="ECO:0000256" key="1">
    <source>
        <dbReference type="SAM" id="MobiDB-lite"/>
    </source>
</evidence>
<dbReference type="EMBL" id="JAQHRD010000005">
    <property type="protein sequence ID" value="KAJ6440762.1"/>
    <property type="molecule type" value="Genomic_DNA"/>
</dbReference>
<keyword evidence="4" id="KW-1185">Reference proteome</keyword>
<comment type="caution">
    <text evidence="3">The sequence shown here is derived from an EMBL/GenBank/DDBJ whole genome shotgun (WGS) entry which is preliminary data.</text>
</comment>
<protein>
    <submittedName>
        <fullName evidence="3">Cupredoxin</fullName>
    </submittedName>
</protein>
<accession>A0AB34FQY0</accession>
<dbReference type="Gene3D" id="2.60.40.420">
    <property type="entry name" value="Cupredoxins - blue copper proteins"/>
    <property type="match status" value="1"/>
</dbReference>
<dbReference type="AlphaFoldDB" id="A0AB34FQY0"/>
<gene>
    <name evidence="3" type="ORF">O9K51_06553</name>
</gene>
<dbReference type="PANTHER" id="PTHR34883">
    <property type="entry name" value="SERINE-RICH PROTEIN, PUTATIVE-RELATED-RELATED"/>
    <property type="match status" value="1"/>
</dbReference>
<dbReference type="InterPro" id="IPR052953">
    <property type="entry name" value="Ser-rich/MCO-related"/>
</dbReference>
<feature type="chain" id="PRO_5044329029" evidence="2">
    <location>
        <begin position="18"/>
        <end position="337"/>
    </location>
</feature>
<dbReference type="InterPro" id="IPR008972">
    <property type="entry name" value="Cupredoxin"/>
</dbReference>
<evidence type="ECO:0000313" key="3">
    <source>
        <dbReference type="EMBL" id="KAJ6440762.1"/>
    </source>
</evidence>
<reference evidence="3" key="1">
    <citation type="submission" date="2023-01" db="EMBL/GenBank/DDBJ databases">
        <title>The growth and conidiation of Purpureocillium lavendulum are regulated by nitrogen source and histone H3K14 acetylation.</title>
        <authorList>
            <person name="Tang P."/>
            <person name="Han J."/>
            <person name="Zhang C."/>
            <person name="Tang P."/>
            <person name="Qi F."/>
            <person name="Zhang K."/>
            <person name="Liang L."/>
        </authorList>
    </citation>
    <scope>NUCLEOTIDE SEQUENCE</scope>
    <source>
        <strain evidence="3">YMF1.00683</strain>
    </source>
</reference>
<feature type="signal peptide" evidence="2">
    <location>
        <begin position="1"/>
        <end position="17"/>
    </location>
</feature>
<name>A0AB34FQY0_9HYPO</name>
<evidence type="ECO:0000256" key="2">
    <source>
        <dbReference type="SAM" id="SignalP"/>
    </source>
</evidence>
<feature type="region of interest" description="Disordered" evidence="1">
    <location>
        <begin position="232"/>
        <end position="293"/>
    </location>
</feature>
<dbReference type="SUPFAM" id="SSF49503">
    <property type="entry name" value="Cupredoxins"/>
    <property type="match status" value="1"/>
</dbReference>
<proteinExistence type="predicted"/>